<keyword evidence="3" id="KW-1185">Reference proteome</keyword>
<dbReference type="AlphaFoldDB" id="A0A1D3DAI9"/>
<proteinExistence type="predicted"/>
<protein>
    <submittedName>
        <fullName evidence="2">Uncharacterized protein</fullName>
    </submittedName>
</protein>
<dbReference type="Proteomes" id="UP000095192">
    <property type="component" value="Unassembled WGS sequence"/>
</dbReference>
<evidence type="ECO:0000256" key="1">
    <source>
        <dbReference type="SAM" id="MobiDB-lite"/>
    </source>
</evidence>
<feature type="compositionally biased region" description="Polar residues" evidence="1">
    <location>
        <begin position="27"/>
        <end position="37"/>
    </location>
</feature>
<feature type="region of interest" description="Disordered" evidence="1">
    <location>
        <begin position="62"/>
        <end position="83"/>
    </location>
</feature>
<gene>
    <name evidence="2" type="ORF">cyc_09262</name>
</gene>
<feature type="compositionally biased region" description="Low complexity" evidence="1">
    <location>
        <begin position="71"/>
        <end position="82"/>
    </location>
</feature>
<comment type="caution">
    <text evidence="2">The sequence shown here is derived from an EMBL/GenBank/DDBJ whole genome shotgun (WGS) entry which is preliminary data.</text>
</comment>
<evidence type="ECO:0000313" key="3">
    <source>
        <dbReference type="Proteomes" id="UP000095192"/>
    </source>
</evidence>
<organism evidence="2 3">
    <name type="scientific">Cyclospora cayetanensis</name>
    <dbReference type="NCBI Taxonomy" id="88456"/>
    <lineage>
        <taxon>Eukaryota</taxon>
        <taxon>Sar</taxon>
        <taxon>Alveolata</taxon>
        <taxon>Apicomplexa</taxon>
        <taxon>Conoidasida</taxon>
        <taxon>Coccidia</taxon>
        <taxon>Eucoccidiorida</taxon>
        <taxon>Eimeriorina</taxon>
        <taxon>Eimeriidae</taxon>
        <taxon>Cyclospora</taxon>
    </lineage>
</organism>
<dbReference type="InParanoid" id="A0A1D3DAI9"/>
<accession>A0A1D3DAI9</accession>
<name>A0A1D3DAI9_9EIME</name>
<dbReference type="VEuPathDB" id="ToxoDB:LOC34624653"/>
<dbReference type="VEuPathDB" id="ToxoDB:cyc_09262"/>
<sequence length="316" mass="34175">MRGEASTGLPSIQGGEGGGSSGQGESTENSRGSNCNDEVQPLSDAASKGACISEAVPSATRDACEAQERLQQQQQPVPQQQPSCLPMEGSLELFMGVAVKRAACSLAKSIPLEDSQDVCAFFSTVWETLFLQEHPFVFPKRTEPEEEEADSFELDSVLSAAAKAFQASMETIDEAAHALARAAADAASKADLTAEELLLAQRAALLYLLLWIYYTQPVLPTSSEETMRKCTGSLPAAPLPHAFHLSVGTGHALVRLSQRCISLRCLADVPRVCKYLYACGAFNFSLLKQRPPLDFHIDRFGLPLDVSRRLLLQTEL</sequence>
<evidence type="ECO:0000313" key="2">
    <source>
        <dbReference type="EMBL" id="OEH80466.1"/>
    </source>
</evidence>
<reference evidence="2 3" key="1">
    <citation type="journal article" date="2016" name="BMC Genomics">
        <title>Comparative genomics reveals Cyclospora cayetanensis possesses coccidia-like metabolism and invasion components but unique surface antigens.</title>
        <authorList>
            <person name="Liu S."/>
            <person name="Wang L."/>
            <person name="Zheng H."/>
            <person name="Xu Z."/>
            <person name="Roellig D.M."/>
            <person name="Li N."/>
            <person name="Frace M.A."/>
            <person name="Tang K."/>
            <person name="Arrowood M.J."/>
            <person name="Moss D.M."/>
            <person name="Zhang L."/>
            <person name="Feng Y."/>
            <person name="Xiao L."/>
        </authorList>
    </citation>
    <scope>NUCLEOTIDE SEQUENCE [LARGE SCALE GENOMIC DNA]</scope>
    <source>
        <strain evidence="2 3">CHN_HEN01</strain>
    </source>
</reference>
<feature type="region of interest" description="Disordered" evidence="1">
    <location>
        <begin position="1"/>
        <end position="47"/>
    </location>
</feature>
<dbReference type="EMBL" id="JROU02000072">
    <property type="protein sequence ID" value="OEH80466.1"/>
    <property type="molecule type" value="Genomic_DNA"/>
</dbReference>